<reference evidence="2 3" key="1">
    <citation type="journal article" date="2019" name="Int. J. Syst. Evol. Microbiol.">
        <title>The Global Catalogue of Microorganisms (GCM) 10K type strain sequencing project: providing services to taxonomists for standard genome sequencing and annotation.</title>
        <authorList>
            <consortium name="The Broad Institute Genomics Platform"/>
            <consortium name="The Broad Institute Genome Sequencing Center for Infectious Disease"/>
            <person name="Wu L."/>
            <person name="Ma J."/>
        </authorList>
    </citation>
    <scope>NUCLEOTIDE SEQUENCE [LARGE SCALE GENOMIC DNA]</scope>
    <source>
        <strain evidence="2 3">JCM 10303</strain>
    </source>
</reference>
<sequence>MELPEGGERTGSAVAAVAVLADDLRRGMYEFIRRARRPVGRDEAAAAVGISRKLAAFHLDKLVDAGLLCARFEPVGGIRKVGRTPKVYEPADTHIGVSIPPRRPDLLADVLLDAVLTEGEQETAAEAAMRTARERGHRLGTEERDRSRPGRLGAERTLTKAEDTLAGYGFEPDRETPTCVRLRNCPFHPLTAKSPELVCGLNHAFLRGFLAGLQARSVEAVLEPRPGECCVTLRTPPEP</sequence>
<comment type="caution">
    <text evidence="2">The sequence shown here is derived from an EMBL/GenBank/DDBJ whole genome shotgun (WGS) entry which is preliminary data.</text>
</comment>
<keyword evidence="3" id="KW-1185">Reference proteome</keyword>
<dbReference type="InterPro" id="IPR036388">
    <property type="entry name" value="WH-like_DNA-bd_sf"/>
</dbReference>
<dbReference type="Proteomes" id="UP001500729">
    <property type="component" value="Unassembled WGS sequence"/>
</dbReference>
<proteinExistence type="predicted"/>
<feature type="region of interest" description="Disordered" evidence="1">
    <location>
        <begin position="132"/>
        <end position="153"/>
    </location>
</feature>
<evidence type="ECO:0000313" key="2">
    <source>
        <dbReference type="EMBL" id="GAA0548630.1"/>
    </source>
</evidence>
<name>A0ABN1DP63_SACER</name>
<organism evidence="2 3">
    <name type="scientific">Saccharopolyspora erythraea</name>
    <name type="common">Streptomyces erythraeus</name>
    <dbReference type="NCBI Taxonomy" id="1836"/>
    <lineage>
        <taxon>Bacteria</taxon>
        <taxon>Bacillati</taxon>
        <taxon>Actinomycetota</taxon>
        <taxon>Actinomycetes</taxon>
        <taxon>Pseudonocardiales</taxon>
        <taxon>Pseudonocardiaceae</taxon>
        <taxon>Saccharopolyspora</taxon>
    </lineage>
</organism>
<dbReference type="EMBL" id="BAAAGS010000046">
    <property type="protein sequence ID" value="GAA0548630.1"/>
    <property type="molecule type" value="Genomic_DNA"/>
</dbReference>
<dbReference type="InterPro" id="IPR036390">
    <property type="entry name" value="WH_DNA-bd_sf"/>
</dbReference>
<evidence type="ECO:0000256" key="1">
    <source>
        <dbReference type="SAM" id="MobiDB-lite"/>
    </source>
</evidence>
<accession>A0ABN1DP63</accession>
<dbReference type="RefSeq" id="WP_009948422.1">
    <property type="nucleotide sequence ID" value="NZ_BAAAGS010000046.1"/>
</dbReference>
<dbReference type="Gene3D" id="1.10.10.10">
    <property type="entry name" value="Winged helix-like DNA-binding domain superfamily/Winged helix DNA-binding domain"/>
    <property type="match status" value="1"/>
</dbReference>
<gene>
    <name evidence="2" type="ORF">GCM10009533_54110</name>
</gene>
<dbReference type="SUPFAM" id="SSF46785">
    <property type="entry name" value="Winged helix' DNA-binding domain"/>
    <property type="match status" value="1"/>
</dbReference>
<evidence type="ECO:0000313" key="3">
    <source>
        <dbReference type="Proteomes" id="UP001500729"/>
    </source>
</evidence>
<protein>
    <submittedName>
        <fullName evidence="2">Helix-turn-helix domain-containing protein</fullName>
    </submittedName>
</protein>